<proteinExistence type="inferred from homology"/>
<evidence type="ECO:0000256" key="6">
    <source>
        <dbReference type="RuleBase" id="RU003653"/>
    </source>
</evidence>
<feature type="domain" description="Peptidase M24" evidence="7">
    <location>
        <begin position="119"/>
        <end position="345"/>
    </location>
</feature>
<dbReference type="Gene3D" id="3.90.230.10">
    <property type="entry name" value="Creatinase/methionine aminopeptidase superfamily"/>
    <property type="match status" value="1"/>
</dbReference>
<keyword evidence="4 5" id="KW-0378">Hydrolase</keyword>
<evidence type="ECO:0000313" key="9">
    <source>
        <dbReference type="Proteomes" id="UP000559027"/>
    </source>
</evidence>
<comment type="similarity">
    <text evidence="5">Belongs to the peptidase M24A family. Methionine aminopeptidase type 1 subfamily.</text>
</comment>
<dbReference type="InterPro" id="IPR000994">
    <property type="entry name" value="Pept_M24"/>
</dbReference>
<evidence type="ECO:0000256" key="1">
    <source>
        <dbReference type="ARBA" id="ARBA00022438"/>
    </source>
</evidence>
<feature type="binding site" evidence="5">
    <location>
        <position position="281"/>
    </location>
    <ligand>
        <name>substrate</name>
    </ligand>
</feature>
<evidence type="ECO:0000313" key="8">
    <source>
        <dbReference type="EMBL" id="KAF5364110.1"/>
    </source>
</evidence>
<dbReference type="Proteomes" id="UP000559027">
    <property type="component" value="Unassembled WGS sequence"/>
</dbReference>
<feature type="binding site" evidence="5">
    <location>
        <position position="274"/>
    </location>
    <ligand>
        <name>a divalent metal cation</name>
        <dbReference type="ChEBI" id="CHEBI:60240"/>
        <label>2</label>
        <note>catalytic</note>
    </ligand>
</feature>
<dbReference type="PANTHER" id="PTHR43330:SF8">
    <property type="entry name" value="METHIONINE AMINOPEPTIDASE 1D, MITOCHONDRIAL"/>
    <property type="match status" value="1"/>
</dbReference>
<reference evidence="8 9" key="1">
    <citation type="journal article" date="2020" name="ISME J.">
        <title>Uncovering the hidden diversity of litter-decomposition mechanisms in mushroom-forming fungi.</title>
        <authorList>
            <person name="Floudas D."/>
            <person name="Bentzer J."/>
            <person name="Ahren D."/>
            <person name="Johansson T."/>
            <person name="Persson P."/>
            <person name="Tunlid A."/>
        </authorList>
    </citation>
    <scope>NUCLEOTIDE SEQUENCE [LARGE SCALE GENOMIC DNA]</scope>
    <source>
        <strain evidence="8 9">CBS 146.42</strain>
    </source>
</reference>
<comment type="caution">
    <text evidence="8">The sequence shown here is derived from an EMBL/GenBank/DDBJ whole genome shotgun (WGS) entry which is preliminary data.</text>
</comment>
<evidence type="ECO:0000256" key="3">
    <source>
        <dbReference type="ARBA" id="ARBA00022723"/>
    </source>
</evidence>
<gene>
    <name evidence="8" type="ORF">D9756_000084</name>
</gene>
<comment type="catalytic activity">
    <reaction evidence="5 6">
        <text>Release of N-terminal amino acids, preferentially methionine, from peptides and arylamides.</text>
        <dbReference type="EC" id="3.4.11.18"/>
    </reaction>
</comment>
<dbReference type="Pfam" id="PF00557">
    <property type="entry name" value="Peptidase_M24"/>
    <property type="match status" value="1"/>
</dbReference>
<dbReference type="GO" id="GO:0046872">
    <property type="term" value="F:metal ion binding"/>
    <property type="evidence" value="ECO:0007669"/>
    <property type="project" value="UniProtKB-UniRule"/>
</dbReference>
<keyword evidence="1 5" id="KW-0031">Aminopeptidase</keyword>
<dbReference type="SUPFAM" id="SSF55920">
    <property type="entry name" value="Creatinase/aminopeptidase"/>
    <property type="match status" value="1"/>
</dbReference>
<feature type="binding site" evidence="5">
    <location>
        <position position="201"/>
    </location>
    <ligand>
        <name>a divalent metal cation</name>
        <dbReference type="ChEBI" id="CHEBI:60240"/>
        <label>1</label>
    </ligand>
</feature>
<dbReference type="PRINTS" id="PR00599">
    <property type="entry name" value="MAPEPTIDASE"/>
</dbReference>
<protein>
    <recommendedName>
        <fullName evidence="6">Methionine aminopeptidase</fullName>
        <ecNumber evidence="6">3.4.11.18</ecNumber>
    </recommendedName>
</protein>
<dbReference type="InterPro" id="IPR036005">
    <property type="entry name" value="Creatinase/aminopeptidase-like"/>
</dbReference>
<feature type="binding site" evidence="5">
    <location>
        <position position="338"/>
    </location>
    <ligand>
        <name>a divalent metal cation</name>
        <dbReference type="ChEBI" id="CHEBI:60240"/>
        <label>1</label>
    </ligand>
</feature>
<evidence type="ECO:0000256" key="4">
    <source>
        <dbReference type="ARBA" id="ARBA00022801"/>
    </source>
</evidence>
<dbReference type="GO" id="GO:0070006">
    <property type="term" value="F:metalloaminopeptidase activity"/>
    <property type="evidence" value="ECO:0007669"/>
    <property type="project" value="UniProtKB-UniRule"/>
</dbReference>
<comment type="cofactor">
    <cofactor evidence="5">
        <name>Co(2+)</name>
        <dbReference type="ChEBI" id="CHEBI:48828"/>
    </cofactor>
    <cofactor evidence="5">
        <name>Zn(2+)</name>
        <dbReference type="ChEBI" id="CHEBI:29105"/>
    </cofactor>
    <cofactor evidence="5">
        <name>Mn(2+)</name>
        <dbReference type="ChEBI" id="CHEBI:29035"/>
    </cofactor>
    <cofactor evidence="5">
        <name>Fe(2+)</name>
        <dbReference type="ChEBI" id="CHEBI:29033"/>
    </cofactor>
    <text evidence="5">Binds 2 divalent metal cations per subunit. Has a high-affinity and a low affinity metal-binding site. The true nature of the physiological cofactor is under debate. The enzyme is active with cobalt, zinc, manganese or divalent iron ions. Most likely, methionine aminopeptidases function as mononuclear Fe(2+)-metalloproteases under physiological conditions, and the catalytically relevant metal-binding site has been assigned to the histidine-containing high-affinity site.</text>
</comment>
<name>A0A8H5GG28_9AGAR</name>
<feature type="binding site" evidence="5">
    <location>
        <position position="212"/>
    </location>
    <ligand>
        <name>a divalent metal cation</name>
        <dbReference type="ChEBI" id="CHEBI:60240"/>
        <label>2</label>
        <note>catalytic</note>
    </ligand>
</feature>
<dbReference type="EMBL" id="JAACJO010000001">
    <property type="protein sequence ID" value="KAF5364110.1"/>
    <property type="molecule type" value="Genomic_DNA"/>
</dbReference>
<feature type="binding site" evidence="5">
    <location>
        <position position="306"/>
    </location>
    <ligand>
        <name>a divalent metal cation</name>
        <dbReference type="ChEBI" id="CHEBI:60240"/>
        <label>2</label>
        <note>catalytic</note>
    </ligand>
</feature>
<evidence type="ECO:0000256" key="5">
    <source>
        <dbReference type="HAMAP-Rule" id="MF_03174"/>
    </source>
</evidence>
<evidence type="ECO:0000256" key="2">
    <source>
        <dbReference type="ARBA" id="ARBA00022670"/>
    </source>
</evidence>
<dbReference type="PROSITE" id="PS00680">
    <property type="entry name" value="MAP_1"/>
    <property type="match status" value="1"/>
</dbReference>
<dbReference type="InterPro" id="IPR002467">
    <property type="entry name" value="Pept_M24A_MAP1"/>
</dbReference>
<sequence>MLRLSLLKRTCLARRPSSLTTHASSLIKCPLNTLYPFRAHSVDAALAEADLPEGIEDFGHYSIILPPEPFVFGVSHIKPRQVPRDIIKPSYVLNNGNEALEGVNKPESIIELGGEAESRLRRAAQLARRVREFAGSLVKVGVTTNAIDSAIHEYILSHKAYPSPLGYLGFPRSCCTSVNNVVVHGIPDDRALEDGDIVNVDITVYLDGYHGDTSQTFLVGNVDEQGKDLVNVTNQALRAGINACGPGWPFKGIGQAIHTMLGESYSVSSQFTGHGIGTFFHTRPWILHHKNDEPGVMKPGHCFTIEPSVIQGRNPRGWIFPDDWTASTENCARSAQAEHMVLITETGAEGRALEGNWRNLTDHCTASSDLMA</sequence>
<keyword evidence="3 5" id="KW-0479">Metal-binding</keyword>
<evidence type="ECO:0000259" key="7">
    <source>
        <dbReference type="Pfam" id="PF00557"/>
    </source>
</evidence>
<feature type="binding site" evidence="5">
    <location>
        <position position="212"/>
    </location>
    <ligand>
        <name>a divalent metal cation</name>
        <dbReference type="ChEBI" id="CHEBI:60240"/>
        <label>1</label>
    </ligand>
</feature>
<dbReference type="PANTHER" id="PTHR43330">
    <property type="entry name" value="METHIONINE AMINOPEPTIDASE"/>
    <property type="match status" value="1"/>
</dbReference>
<comment type="function">
    <text evidence="6">Cotranslationally removes the N-terminal methionine from nascent proteins. The N-terminal methionine is often cleaved when the second residue in the primary sequence is small and uncharged (Met-Ala-, Cys, Gly, Pro, Ser, Thr, or Val).</text>
</comment>
<feature type="binding site" evidence="5">
    <location>
        <position position="338"/>
    </location>
    <ligand>
        <name>a divalent metal cation</name>
        <dbReference type="ChEBI" id="CHEBI:60240"/>
        <label>2</label>
        <note>catalytic</note>
    </ligand>
</feature>
<dbReference type="InterPro" id="IPR001714">
    <property type="entry name" value="Pept_M24_MAP"/>
</dbReference>
<keyword evidence="2 5" id="KW-0645">Protease</keyword>
<accession>A0A8H5GG28</accession>
<dbReference type="CDD" id="cd01086">
    <property type="entry name" value="MetAP1"/>
    <property type="match status" value="1"/>
</dbReference>
<dbReference type="EC" id="3.4.11.18" evidence="6"/>
<dbReference type="AlphaFoldDB" id="A0A8H5GG28"/>
<keyword evidence="9" id="KW-1185">Reference proteome</keyword>
<organism evidence="8 9">
    <name type="scientific">Leucocoprinus leucothites</name>
    <dbReference type="NCBI Taxonomy" id="201217"/>
    <lineage>
        <taxon>Eukaryota</taxon>
        <taxon>Fungi</taxon>
        <taxon>Dikarya</taxon>
        <taxon>Basidiomycota</taxon>
        <taxon>Agaricomycotina</taxon>
        <taxon>Agaricomycetes</taxon>
        <taxon>Agaricomycetidae</taxon>
        <taxon>Agaricales</taxon>
        <taxon>Agaricineae</taxon>
        <taxon>Agaricaceae</taxon>
        <taxon>Leucocoprinus</taxon>
    </lineage>
</organism>
<dbReference type="GO" id="GO:0004239">
    <property type="term" value="F:initiator methionyl aminopeptidase activity"/>
    <property type="evidence" value="ECO:0007669"/>
    <property type="project" value="UniProtKB-UniRule"/>
</dbReference>
<dbReference type="HAMAP" id="MF_01974">
    <property type="entry name" value="MetAP_1"/>
    <property type="match status" value="1"/>
</dbReference>
<dbReference type="NCBIfam" id="TIGR00500">
    <property type="entry name" value="met_pdase_I"/>
    <property type="match status" value="1"/>
</dbReference>
<dbReference type="GO" id="GO:0006508">
    <property type="term" value="P:proteolysis"/>
    <property type="evidence" value="ECO:0007669"/>
    <property type="project" value="UniProtKB-KW"/>
</dbReference>
<dbReference type="OrthoDB" id="3209743at2759"/>
<feature type="binding site" evidence="5">
    <location>
        <position position="184"/>
    </location>
    <ligand>
        <name>substrate</name>
    </ligand>
</feature>